<feature type="transmembrane region" description="Helical" evidence="7">
    <location>
        <begin position="108"/>
        <end position="127"/>
    </location>
</feature>
<evidence type="ECO:0000313" key="9">
    <source>
        <dbReference type="Proteomes" id="UP000010445"/>
    </source>
</evidence>
<comment type="caution">
    <text evidence="8">The sequence shown here is derived from an EMBL/GenBank/DDBJ whole genome shotgun (WGS) entry which is preliminary data.</text>
</comment>
<comment type="subcellular location">
    <subcellularLocation>
        <location evidence="1">Cell membrane</location>
        <topology evidence="1">Multi-pass membrane protein</topology>
    </subcellularLocation>
</comment>
<evidence type="ECO:0000256" key="2">
    <source>
        <dbReference type="ARBA" id="ARBA00006679"/>
    </source>
</evidence>
<dbReference type="Proteomes" id="UP000010445">
    <property type="component" value="Unassembled WGS sequence"/>
</dbReference>
<evidence type="ECO:0000256" key="6">
    <source>
        <dbReference type="ARBA" id="ARBA00023136"/>
    </source>
</evidence>
<dbReference type="HOGENOM" id="CLU_058421_3_2_11"/>
<keyword evidence="6 7" id="KW-0472">Membrane</keyword>
<gene>
    <name evidence="8" type="ORF">HMPREF9997_01698</name>
</gene>
<name>L1MFJ2_9CORY</name>
<sequence length="139" mass="14575">MQNLKECAMLILRIGIGVVFVGHGWDKVVTNGIDKVAGFFASMGIPSPTASAYFGGYVELIGGILLIVGLGTNIVSLLLSVVMAGAIYFVHLKDGFLSVDGGGYEYPLVLLLVLLFFAAAGSGRFGLDAMVFKRGKAKA</sequence>
<feature type="transmembrane region" description="Helical" evidence="7">
    <location>
        <begin position="64"/>
        <end position="88"/>
    </location>
</feature>
<keyword evidence="4 7" id="KW-0812">Transmembrane</keyword>
<keyword evidence="3" id="KW-1003">Cell membrane</keyword>
<keyword evidence="5 7" id="KW-1133">Transmembrane helix</keyword>
<dbReference type="OrthoDB" id="1122432at2"/>
<dbReference type="PATRIC" id="fig|1035195.3.peg.1534"/>
<dbReference type="RefSeq" id="WP_006063927.1">
    <property type="nucleotide sequence ID" value="NZ_KB290831.1"/>
</dbReference>
<reference evidence="8 9" key="1">
    <citation type="submission" date="2012-05" db="EMBL/GenBank/DDBJ databases">
        <authorList>
            <person name="Weinstock G."/>
            <person name="Sodergren E."/>
            <person name="Lobos E.A."/>
            <person name="Fulton L."/>
            <person name="Fulton R."/>
            <person name="Courtney L."/>
            <person name="Fronick C."/>
            <person name="O'Laughlin M."/>
            <person name="Godfrey J."/>
            <person name="Wilson R.M."/>
            <person name="Miner T."/>
            <person name="Farmer C."/>
            <person name="Delehaunty K."/>
            <person name="Cordes M."/>
            <person name="Minx P."/>
            <person name="Tomlinson C."/>
            <person name="Chen J."/>
            <person name="Wollam A."/>
            <person name="Pepin K.H."/>
            <person name="Bhonagiri V."/>
            <person name="Zhang X."/>
            <person name="Suruliraj S."/>
            <person name="Warren W."/>
            <person name="Mitreva M."/>
            <person name="Mardis E.R."/>
            <person name="Wilson R.K."/>
        </authorList>
    </citation>
    <scope>NUCLEOTIDE SEQUENCE [LARGE SCALE GENOMIC DNA]</scope>
    <source>
        <strain evidence="8 9">F0235</strain>
    </source>
</reference>
<dbReference type="EMBL" id="AMEM01000022">
    <property type="protein sequence ID" value="EKX89795.1"/>
    <property type="molecule type" value="Genomic_DNA"/>
</dbReference>
<evidence type="ECO:0000313" key="8">
    <source>
        <dbReference type="EMBL" id="EKX89795.1"/>
    </source>
</evidence>
<accession>L1MFJ2</accession>
<proteinExistence type="inferred from homology"/>
<evidence type="ECO:0000256" key="5">
    <source>
        <dbReference type="ARBA" id="ARBA00022989"/>
    </source>
</evidence>
<dbReference type="Pfam" id="PF07681">
    <property type="entry name" value="DoxX"/>
    <property type="match status" value="1"/>
</dbReference>
<dbReference type="GeneID" id="84897452"/>
<dbReference type="eggNOG" id="COG2259">
    <property type="taxonomic scope" value="Bacteria"/>
</dbReference>
<dbReference type="PANTHER" id="PTHR33452">
    <property type="entry name" value="OXIDOREDUCTASE CATD-RELATED"/>
    <property type="match status" value="1"/>
</dbReference>
<dbReference type="PANTHER" id="PTHR33452:SF1">
    <property type="entry name" value="INNER MEMBRANE PROTEIN YPHA-RELATED"/>
    <property type="match status" value="1"/>
</dbReference>
<evidence type="ECO:0000256" key="4">
    <source>
        <dbReference type="ARBA" id="ARBA00022692"/>
    </source>
</evidence>
<evidence type="ECO:0000256" key="1">
    <source>
        <dbReference type="ARBA" id="ARBA00004651"/>
    </source>
</evidence>
<dbReference type="STRING" id="1035195.HMPREF9997_01698"/>
<dbReference type="AlphaFoldDB" id="L1MFJ2"/>
<dbReference type="InterPro" id="IPR032808">
    <property type="entry name" value="DoxX"/>
</dbReference>
<evidence type="ECO:0000256" key="7">
    <source>
        <dbReference type="SAM" id="Phobius"/>
    </source>
</evidence>
<feature type="transmembrane region" description="Helical" evidence="7">
    <location>
        <begin position="7"/>
        <end position="25"/>
    </location>
</feature>
<dbReference type="GO" id="GO:0005886">
    <property type="term" value="C:plasma membrane"/>
    <property type="evidence" value="ECO:0007669"/>
    <property type="project" value="UniProtKB-SubCell"/>
</dbReference>
<dbReference type="InterPro" id="IPR051907">
    <property type="entry name" value="DoxX-like_oxidoreductase"/>
</dbReference>
<keyword evidence="9" id="KW-1185">Reference proteome</keyword>
<organism evidence="8 9">
    <name type="scientific">Corynebacterium durum F0235</name>
    <dbReference type="NCBI Taxonomy" id="1035195"/>
    <lineage>
        <taxon>Bacteria</taxon>
        <taxon>Bacillati</taxon>
        <taxon>Actinomycetota</taxon>
        <taxon>Actinomycetes</taxon>
        <taxon>Mycobacteriales</taxon>
        <taxon>Corynebacteriaceae</taxon>
        <taxon>Corynebacterium</taxon>
    </lineage>
</organism>
<comment type="similarity">
    <text evidence="2">Belongs to the DoxX family.</text>
</comment>
<protein>
    <submittedName>
        <fullName evidence="8">DoxX family protein</fullName>
    </submittedName>
</protein>
<evidence type="ECO:0000256" key="3">
    <source>
        <dbReference type="ARBA" id="ARBA00022475"/>
    </source>
</evidence>
<feature type="transmembrane region" description="Helical" evidence="7">
    <location>
        <begin position="37"/>
        <end position="57"/>
    </location>
</feature>